<organism evidence="6 7">
    <name type="scientific">Brenthis ino</name>
    <name type="common">lesser marbled fritillary</name>
    <dbReference type="NCBI Taxonomy" id="405034"/>
    <lineage>
        <taxon>Eukaryota</taxon>
        <taxon>Metazoa</taxon>
        <taxon>Ecdysozoa</taxon>
        <taxon>Arthropoda</taxon>
        <taxon>Hexapoda</taxon>
        <taxon>Insecta</taxon>
        <taxon>Pterygota</taxon>
        <taxon>Neoptera</taxon>
        <taxon>Endopterygota</taxon>
        <taxon>Lepidoptera</taxon>
        <taxon>Glossata</taxon>
        <taxon>Ditrysia</taxon>
        <taxon>Papilionoidea</taxon>
        <taxon>Nymphalidae</taxon>
        <taxon>Heliconiinae</taxon>
        <taxon>Argynnini</taxon>
        <taxon>Brenthis</taxon>
    </lineage>
</organism>
<dbReference type="OrthoDB" id="239865at2759"/>
<dbReference type="Gene3D" id="2.130.10.10">
    <property type="entry name" value="YVTN repeat-like/Quinoprotein amine dehydrogenase"/>
    <property type="match status" value="2"/>
</dbReference>
<dbReference type="InterPro" id="IPR015943">
    <property type="entry name" value="WD40/YVTN_repeat-like_dom_sf"/>
</dbReference>
<evidence type="ECO:0000256" key="1">
    <source>
        <dbReference type="ARBA" id="ARBA00022574"/>
    </source>
</evidence>
<keyword evidence="2" id="KW-0677">Repeat</keyword>
<comment type="similarity">
    <text evidence="3">Belongs to the TCAB1 family.</text>
</comment>
<keyword evidence="7" id="KW-1185">Reference proteome</keyword>
<protein>
    <recommendedName>
        <fullName evidence="4">WD repeat-containing protein 79</fullName>
    </recommendedName>
</protein>
<feature type="repeat" description="WD" evidence="5">
    <location>
        <begin position="306"/>
        <end position="327"/>
    </location>
</feature>
<evidence type="ECO:0000256" key="2">
    <source>
        <dbReference type="ARBA" id="ARBA00022737"/>
    </source>
</evidence>
<dbReference type="GO" id="GO:0003723">
    <property type="term" value="F:RNA binding"/>
    <property type="evidence" value="ECO:0007669"/>
    <property type="project" value="TreeGrafter"/>
</dbReference>
<dbReference type="GO" id="GO:0030576">
    <property type="term" value="P:Cajal body organization"/>
    <property type="evidence" value="ECO:0007669"/>
    <property type="project" value="TreeGrafter"/>
</dbReference>
<dbReference type="SMART" id="SM00320">
    <property type="entry name" value="WD40"/>
    <property type="match status" value="6"/>
</dbReference>
<reference evidence="6" key="1">
    <citation type="submission" date="2021-12" db="EMBL/GenBank/DDBJ databases">
        <authorList>
            <person name="Martin H S."/>
        </authorList>
    </citation>
    <scope>NUCLEOTIDE SEQUENCE</scope>
</reference>
<feature type="repeat" description="WD" evidence="5">
    <location>
        <begin position="247"/>
        <end position="282"/>
    </location>
</feature>
<evidence type="ECO:0000313" key="7">
    <source>
        <dbReference type="Proteomes" id="UP000838878"/>
    </source>
</evidence>
<sequence length="428" mass="48268">MEEQMIIDEPEVAPTENGLESKELNTFQYPPLFSSKTLLELCNSSWSRSCNARQEVQPYLRGCKWSPDGTCCLTIVNNDGVHVTELPKDLYFGSVTADRTIDVLDSVIHIKEAGLVYDFCWYPHMNSSLPESCCWLTTRQNAPVQLWDAFDGSLRSSYRGYNAVDEMEPALCVTFNPEGNRIIAGYKKVLRTFDIEKPGRDFSEHKINSPASCLATDNNLLAVGSWNTSITLYNMNELGTFKSIGKMHGHSGGVTHIKFTPDGMKLVSGSRKDDKLLIWDIRYYTRPLNILSREVNTNQRIYFDISPCGRYLVTGGTDGVVKVWDVNKVNWQESLDATDDSKSTATFKFPLHNDCCNSISIHPIRPILATGSGQYHFDNPISILHCDIKKEDSEEVNQEESINSEMKYSSNVENSLVFCWIGDIPDMT</sequence>
<dbReference type="PROSITE" id="PS50082">
    <property type="entry name" value="WD_REPEATS_2"/>
    <property type="match status" value="2"/>
</dbReference>
<dbReference type="InterPro" id="IPR036322">
    <property type="entry name" value="WD40_repeat_dom_sf"/>
</dbReference>
<dbReference type="InterPro" id="IPR019775">
    <property type="entry name" value="WD40_repeat_CS"/>
</dbReference>
<dbReference type="PROSITE" id="PS50294">
    <property type="entry name" value="WD_REPEATS_REGION"/>
    <property type="match status" value="1"/>
</dbReference>
<dbReference type="PROSITE" id="PS00678">
    <property type="entry name" value="WD_REPEATS_1"/>
    <property type="match status" value="2"/>
</dbReference>
<dbReference type="Proteomes" id="UP000838878">
    <property type="component" value="Chromosome 6"/>
</dbReference>
<evidence type="ECO:0000256" key="5">
    <source>
        <dbReference type="PROSITE-ProRule" id="PRU00221"/>
    </source>
</evidence>
<evidence type="ECO:0000256" key="4">
    <source>
        <dbReference type="ARBA" id="ARBA00041558"/>
    </source>
</evidence>
<dbReference type="PANTHER" id="PTHR13211:SF0">
    <property type="entry name" value="TELOMERASE CAJAL BODY PROTEIN 1"/>
    <property type="match status" value="1"/>
</dbReference>
<dbReference type="EMBL" id="OV170226">
    <property type="protein sequence ID" value="CAH0727127.1"/>
    <property type="molecule type" value="Genomic_DNA"/>
</dbReference>
<name>A0A8J9V8E3_9NEOP</name>
<evidence type="ECO:0000256" key="3">
    <source>
        <dbReference type="ARBA" id="ARBA00038279"/>
    </source>
</evidence>
<dbReference type="InterPro" id="IPR051150">
    <property type="entry name" value="SWT21/TCAB1_mRNA_Telomere"/>
</dbReference>
<dbReference type="PANTHER" id="PTHR13211">
    <property type="entry name" value="TELOMERASE CAJAL BODY PROTEIN 1"/>
    <property type="match status" value="1"/>
</dbReference>
<dbReference type="SUPFAM" id="SSF50978">
    <property type="entry name" value="WD40 repeat-like"/>
    <property type="match status" value="1"/>
</dbReference>
<dbReference type="InterPro" id="IPR001680">
    <property type="entry name" value="WD40_rpt"/>
</dbReference>
<proteinExistence type="inferred from homology"/>
<feature type="non-terminal residue" evidence="6">
    <location>
        <position position="428"/>
    </location>
</feature>
<keyword evidence="1 5" id="KW-0853">WD repeat</keyword>
<dbReference type="Pfam" id="PF00400">
    <property type="entry name" value="WD40"/>
    <property type="match status" value="2"/>
</dbReference>
<gene>
    <name evidence="6" type="ORF">BINO364_LOCUS12508</name>
</gene>
<accession>A0A8J9V8E3</accession>
<dbReference type="AlphaFoldDB" id="A0A8J9V8E3"/>
<dbReference type="GO" id="GO:0015030">
    <property type="term" value="C:Cajal body"/>
    <property type="evidence" value="ECO:0007669"/>
    <property type="project" value="TreeGrafter"/>
</dbReference>
<evidence type="ECO:0000313" key="6">
    <source>
        <dbReference type="EMBL" id="CAH0727127.1"/>
    </source>
</evidence>